<dbReference type="HOGENOM" id="CLU_000288_63_44_0"/>
<dbReference type="Proteomes" id="UP000008635">
    <property type="component" value="Chromosome"/>
</dbReference>
<dbReference type="eggNOG" id="COG0515">
    <property type="taxonomic scope" value="Bacteria"/>
</dbReference>
<evidence type="ECO:0000256" key="1">
    <source>
        <dbReference type="ARBA" id="ARBA00022679"/>
    </source>
</evidence>
<evidence type="ECO:0000259" key="5">
    <source>
        <dbReference type="PROSITE" id="PS50011"/>
    </source>
</evidence>
<dbReference type="PROSITE" id="PS00108">
    <property type="entry name" value="PROTEIN_KINASE_ST"/>
    <property type="match status" value="1"/>
</dbReference>
<dbReference type="CDD" id="cd14014">
    <property type="entry name" value="STKc_PknB_like"/>
    <property type="match status" value="1"/>
</dbReference>
<protein>
    <submittedName>
        <fullName evidence="6">Serine/threonine protein kinase</fullName>
    </submittedName>
</protein>
<keyword evidence="6" id="KW-0723">Serine/threonine-protein kinase</keyword>
<dbReference type="Gene3D" id="3.30.200.20">
    <property type="entry name" value="Phosphorylase Kinase, domain 1"/>
    <property type="match status" value="1"/>
</dbReference>
<dbReference type="PIRSF" id="PIRSF000654">
    <property type="entry name" value="Integrin-linked_kinase"/>
    <property type="match status" value="1"/>
</dbReference>
<keyword evidence="1" id="KW-0808">Transferase</keyword>
<dbReference type="PANTHER" id="PTHR43289:SF6">
    <property type="entry name" value="SERINE_THREONINE-PROTEIN KINASE NEKL-3"/>
    <property type="match status" value="1"/>
</dbReference>
<reference evidence="7" key="2">
    <citation type="submission" date="2011-01" db="EMBL/GenBank/DDBJ databases">
        <title>The complete genome of Deinococcus maricopensis DSM 21211.</title>
        <authorList>
            <consortium name="US DOE Joint Genome Institute (JGI-PGF)"/>
            <person name="Lucas S."/>
            <person name="Copeland A."/>
            <person name="Lapidus A."/>
            <person name="Goodwin L."/>
            <person name="Pitluck S."/>
            <person name="Kyrpides N."/>
            <person name="Mavromatis K."/>
            <person name="Pagani I."/>
            <person name="Ivanova N."/>
            <person name="Ovchinnikova G."/>
            <person name="Zeytun A."/>
            <person name="Detter J.C."/>
            <person name="Han C."/>
            <person name="Land M."/>
            <person name="Hauser L."/>
            <person name="Markowitz V."/>
            <person name="Cheng J.-F."/>
            <person name="Hugenholtz P."/>
            <person name="Woyke T."/>
            <person name="Wu D."/>
            <person name="Pukall R."/>
            <person name="Gehrich-Schroeter G."/>
            <person name="Brambilla E."/>
            <person name="Klenk H.-P."/>
            <person name="Eisen J.A."/>
        </authorList>
    </citation>
    <scope>NUCLEOTIDE SEQUENCE [LARGE SCALE GENOMIC DNA]</scope>
    <source>
        <strain evidence="7">DSM 21211 / LMG 22137 / NRRL B-23946 / LB-34</strain>
    </source>
</reference>
<dbReference type="SMART" id="SM00220">
    <property type="entry name" value="S_TKc"/>
    <property type="match status" value="1"/>
</dbReference>
<organism evidence="6 7">
    <name type="scientific">Deinococcus maricopensis (strain DSM 21211 / LMG 22137 / NRRL B-23946 / LB-34)</name>
    <dbReference type="NCBI Taxonomy" id="709986"/>
    <lineage>
        <taxon>Bacteria</taxon>
        <taxon>Thermotogati</taxon>
        <taxon>Deinococcota</taxon>
        <taxon>Deinococci</taxon>
        <taxon>Deinococcales</taxon>
        <taxon>Deinococcaceae</taxon>
        <taxon>Deinococcus</taxon>
    </lineage>
</organism>
<dbReference type="KEGG" id="dmr:Deima_1295"/>
<dbReference type="PROSITE" id="PS50011">
    <property type="entry name" value="PROTEIN_KINASE_DOM"/>
    <property type="match status" value="1"/>
</dbReference>
<dbReference type="GO" id="GO:0004674">
    <property type="term" value="F:protein serine/threonine kinase activity"/>
    <property type="evidence" value="ECO:0007669"/>
    <property type="project" value="UniProtKB-KW"/>
</dbReference>
<gene>
    <name evidence="6" type="ordered locus">Deima_1295</name>
</gene>
<feature type="domain" description="Protein kinase" evidence="5">
    <location>
        <begin position="1"/>
        <end position="233"/>
    </location>
</feature>
<dbReference type="GO" id="GO:0005524">
    <property type="term" value="F:ATP binding"/>
    <property type="evidence" value="ECO:0007669"/>
    <property type="project" value="UniProtKB-KW"/>
</dbReference>
<evidence type="ECO:0000313" key="6">
    <source>
        <dbReference type="EMBL" id="ADV66946.1"/>
    </source>
</evidence>
<accession>E8U7A7</accession>
<reference evidence="6 7" key="1">
    <citation type="journal article" date="2011" name="Stand. Genomic Sci.">
        <title>Complete genome sequence of Deinococcus maricopensis type strain (LB-34).</title>
        <authorList>
            <person name="Pukall R."/>
            <person name="Zeytun A."/>
            <person name="Lucas S."/>
            <person name="Lapidus A."/>
            <person name="Hammon N."/>
            <person name="Deshpande S."/>
            <person name="Nolan M."/>
            <person name="Cheng J.F."/>
            <person name="Pitluck S."/>
            <person name="Liolios K."/>
            <person name="Pagani I."/>
            <person name="Mikhailova N."/>
            <person name="Ivanova N."/>
            <person name="Mavromatis K."/>
            <person name="Pati A."/>
            <person name="Tapia R."/>
            <person name="Han C."/>
            <person name="Goodwin L."/>
            <person name="Chen A."/>
            <person name="Palaniappan K."/>
            <person name="Land M."/>
            <person name="Hauser L."/>
            <person name="Chang Y.J."/>
            <person name="Jeffries C.D."/>
            <person name="Brambilla E.M."/>
            <person name="Rohde M."/>
            <person name="Goker M."/>
            <person name="Detter J.C."/>
            <person name="Woyke T."/>
            <person name="Bristow J."/>
            <person name="Eisen J.A."/>
            <person name="Markowitz V."/>
            <person name="Hugenholtz P."/>
            <person name="Kyrpides N.C."/>
            <person name="Klenk H.P."/>
        </authorList>
    </citation>
    <scope>NUCLEOTIDE SEQUENCE [LARGE SCALE GENOMIC DNA]</scope>
    <source>
        <strain evidence="7">DSM 21211 / LMG 22137 / NRRL B-23946 / LB-34</strain>
    </source>
</reference>
<dbReference type="InterPro" id="IPR008271">
    <property type="entry name" value="Ser/Thr_kinase_AS"/>
</dbReference>
<dbReference type="Pfam" id="PF00069">
    <property type="entry name" value="Pkinase"/>
    <property type="match status" value="1"/>
</dbReference>
<keyword evidence="7" id="KW-1185">Reference proteome</keyword>
<dbReference type="SUPFAM" id="SSF56112">
    <property type="entry name" value="Protein kinase-like (PK-like)"/>
    <property type="match status" value="1"/>
</dbReference>
<dbReference type="STRING" id="709986.Deima_1295"/>
<dbReference type="InterPro" id="IPR011009">
    <property type="entry name" value="Kinase-like_dom_sf"/>
</dbReference>
<name>E8U7A7_DEIML</name>
<dbReference type="PANTHER" id="PTHR43289">
    <property type="entry name" value="MITOGEN-ACTIVATED PROTEIN KINASE KINASE KINASE 20-RELATED"/>
    <property type="match status" value="1"/>
</dbReference>
<evidence type="ECO:0000313" key="7">
    <source>
        <dbReference type="Proteomes" id="UP000008635"/>
    </source>
</evidence>
<dbReference type="Gene3D" id="1.10.510.10">
    <property type="entry name" value="Transferase(Phosphotransferase) domain 1"/>
    <property type="match status" value="1"/>
</dbReference>
<keyword evidence="4" id="KW-0067">ATP-binding</keyword>
<keyword evidence="2" id="KW-0547">Nucleotide-binding</keyword>
<proteinExistence type="predicted"/>
<dbReference type="AlphaFoldDB" id="E8U7A7"/>
<keyword evidence="3 6" id="KW-0418">Kinase</keyword>
<dbReference type="InterPro" id="IPR000719">
    <property type="entry name" value="Prot_kinase_dom"/>
</dbReference>
<evidence type="ECO:0000256" key="2">
    <source>
        <dbReference type="ARBA" id="ARBA00022741"/>
    </source>
</evidence>
<dbReference type="EMBL" id="CP002454">
    <property type="protein sequence ID" value="ADV66946.1"/>
    <property type="molecule type" value="Genomic_DNA"/>
</dbReference>
<evidence type="ECO:0000256" key="4">
    <source>
        <dbReference type="ARBA" id="ARBA00022840"/>
    </source>
</evidence>
<sequence>MRVERARWEGRWVIVKTISHDHPDVIRRFHREGEIAARLAHPNIVPLLAHTRTQLVYQFVDGPTLRDHLRGRRAPPREAFRLFRGVMSAIAYAHARGIMHLDLKPENVMLEDGRAVVTDFGMSHDTALTRITSMGERMGTPHYMAPEQYKGVRDDPRSDLYAVTVMLFEALAGVPPHPDPLGWLSGTNLERLPLPGPPALHPLMECGLARDPEGRPPSAMSMLIELERAEEHLQS</sequence>
<evidence type="ECO:0000256" key="3">
    <source>
        <dbReference type="ARBA" id="ARBA00022777"/>
    </source>
</evidence>